<comment type="caution">
    <text evidence="7">The sequence shown here is derived from an EMBL/GenBank/DDBJ whole genome shotgun (WGS) entry which is preliminary data.</text>
</comment>
<evidence type="ECO:0000256" key="1">
    <source>
        <dbReference type="ARBA" id="ARBA00005854"/>
    </source>
</evidence>
<dbReference type="InterPro" id="IPR006140">
    <property type="entry name" value="D-isomer_DH_NAD-bd"/>
</dbReference>
<dbReference type="InterPro" id="IPR050857">
    <property type="entry name" value="D-2-hydroxyacid_DH"/>
</dbReference>
<dbReference type="PANTHER" id="PTHR42789:SF1">
    <property type="entry name" value="D-ISOMER SPECIFIC 2-HYDROXYACID DEHYDROGENASE FAMILY PROTEIN (AFU_ORTHOLOGUE AFUA_6G10090)"/>
    <property type="match status" value="1"/>
</dbReference>
<keyword evidence="8" id="KW-1185">Reference proteome</keyword>
<dbReference type="Pfam" id="PF00389">
    <property type="entry name" value="2-Hacid_dh"/>
    <property type="match status" value="1"/>
</dbReference>
<dbReference type="PROSITE" id="PS00671">
    <property type="entry name" value="D_2_HYDROXYACID_DH_3"/>
    <property type="match status" value="1"/>
</dbReference>
<dbReference type="InterPro" id="IPR006139">
    <property type="entry name" value="D-isomer_2_OHA_DH_cat_dom"/>
</dbReference>
<dbReference type="InterPro" id="IPR036291">
    <property type="entry name" value="NAD(P)-bd_dom_sf"/>
</dbReference>
<gene>
    <name evidence="7" type="ORF">ACFQ3U_04930</name>
</gene>
<keyword evidence="3" id="KW-0520">NAD</keyword>
<dbReference type="PANTHER" id="PTHR42789">
    <property type="entry name" value="D-ISOMER SPECIFIC 2-HYDROXYACID DEHYDROGENASE FAMILY PROTEIN (AFU_ORTHOLOGUE AFUA_6G10090)"/>
    <property type="match status" value="1"/>
</dbReference>
<evidence type="ECO:0000256" key="2">
    <source>
        <dbReference type="ARBA" id="ARBA00023002"/>
    </source>
</evidence>
<proteinExistence type="inferred from homology"/>
<dbReference type="Pfam" id="PF02826">
    <property type="entry name" value="2-Hacid_dh_C"/>
    <property type="match status" value="1"/>
</dbReference>
<dbReference type="Proteomes" id="UP001597181">
    <property type="component" value="Unassembled WGS sequence"/>
</dbReference>
<dbReference type="InterPro" id="IPR043322">
    <property type="entry name" value="CtBP"/>
</dbReference>
<dbReference type="CDD" id="cd05299">
    <property type="entry name" value="CtBP_dh"/>
    <property type="match status" value="1"/>
</dbReference>
<keyword evidence="2 4" id="KW-0560">Oxidoreductase</keyword>
<evidence type="ECO:0000256" key="3">
    <source>
        <dbReference type="ARBA" id="ARBA00023027"/>
    </source>
</evidence>
<evidence type="ECO:0000259" key="6">
    <source>
        <dbReference type="Pfam" id="PF02826"/>
    </source>
</evidence>
<feature type="domain" description="D-isomer specific 2-hydroxyacid dehydrogenase catalytic" evidence="5">
    <location>
        <begin position="26"/>
        <end position="318"/>
    </location>
</feature>
<sequence length="328" mass="33983">MNSDLVLLTDSDLPGTAAGDTLAAANLRFAEANSRDAATLIQSGSDATALVVQWAPITAEVMDGMPNLKIISRLGIGVDMVDIAAATERGIAVANTPTYCIEEVATHTLALILAQARGLSRYDAAVRAGRWSAVDAVPMSIRPTATTVAVIGYGRIGRMVAASLTAMGFRVVVSDPFLDEQAAIAAGVTPAALADALAGADIVTLHAPLTESTKHMLNAESIATMRRGAVVVNTCRGPLIDEEALADALESGHLGGAALDVFAEEPLPETSRLRANDRVVLTPHAAWYSPEALADLPVHAARNVVDFLAGREVPAILNPEVLAQGVSA</sequence>
<evidence type="ECO:0000313" key="8">
    <source>
        <dbReference type="Proteomes" id="UP001597181"/>
    </source>
</evidence>
<organism evidence="7 8">
    <name type="scientific">Leucobacter albus</name>
    <dbReference type="NCBI Taxonomy" id="272210"/>
    <lineage>
        <taxon>Bacteria</taxon>
        <taxon>Bacillati</taxon>
        <taxon>Actinomycetota</taxon>
        <taxon>Actinomycetes</taxon>
        <taxon>Micrococcales</taxon>
        <taxon>Microbacteriaceae</taxon>
        <taxon>Leucobacter</taxon>
    </lineage>
</organism>
<reference evidence="8" key="1">
    <citation type="journal article" date="2019" name="Int. J. Syst. Evol. Microbiol.">
        <title>The Global Catalogue of Microorganisms (GCM) 10K type strain sequencing project: providing services to taxonomists for standard genome sequencing and annotation.</title>
        <authorList>
            <consortium name="The Broad Institute Genomics Platform"/>
            <consortium name="The Broad Institute Genome Sequencing Center for Infectious Disease"/>
            <person name="Wu L."/>
            <person name="Ma J."/>
        </authorList>
    </citation>
    <scope>NUCLEOTIDE SEQUENCE [LARGE SCALE GENOMIC DNA]</scope>
    <source>
        <strain evidence="8">CCUG 50213</strain>
    </source>
</reference>
<dbReference type="SUPFAM" id="SSF52283">
    <property type="entry name" value="Formate/glycerate dehydrogenase catalytic domain-like"/>
    <property type="match status" value="1"/>
</dbReference>
<dbReference type="SUPFAM" id="SSF51735">
    <property type="entry name" value="NAD(P)-binding Rossmann-fold domains"/>
    <property type="match status" value="1"/>
</dbReference>
<protein>
    <submittedName>
        <fullName evidence="7">C-terminal binding protein</fullName>
    </submittedName>
</protein>
<evidence type="ECO:0000256" key="4">
    <source>
        <dbReference type="RuleBase" id="RU003719"/>
    </source>
</evidence>
<dbReference type="Gene3D" id="3.40.50.720">
    <property type="entry name" value="NAD(P)-binding Rossmann-like Domain"/>
    <property type="match status" value="2"/>
</dbReference>
<evidence type="ECO:0000259" key="5">
    <source>
        <dbReference type="Pfam" id="PF00389"/>
    </source>
</evidence>
<dbReference type="RefSeq" id="WP_343957250.1">
    <property type="nucleotide sequence ID" value="NZ_BAAAKZ010000001.1"/>
</dbReference>
<dbReference type="PROSITE" id="PS00670">
    <property type="entry name" value="D_2_HYDROXYACID_DH_2"/>
    <property type="match status" value="1"/>
</dbReference>
<dbReference type="InterPro" id="IPR029753">
    <property type="entry name" value="D-isomer_DH_CS"/>
</dbReference>
<accession>A0ABW3TMI3</accession>
<evidence type="ECO:0000313" key="7">
    <source>
        <dbReference type="EMBL" id="MFD1201233.1"/>
    </source>
</evidence>
<feature type="domain" description="D-isomer specific 2-hydroxyacid dehydrogenase NAD-binding" evidence="6">
    <location>
        <begin position="109"/>
        <end position="286"/>
    </location>
</feature>
<comment type="similarity">
    <text evidence="1 4">Belongs to the D-isomer specific 2-hydroxyacid dehydrogenase family.</text>
</comment>
<name>A0ABW3TMI3_9MICO</name>
<dbReference type="EMBL" id="JBHTLY010000002">
    <property type="protein sequence ID" value="MFD1201233.1"/>
    <property type="molecule type" value="Genomic_DNA"/>
</dbReference>